<keyword evidence="4" id="KW-1185">Reference proteome</keyword>
<dbReference type="AlphaFoldDB" id="A0AAD5EDX3"/>
<comment type="caution">
    <text evidence="3">The sequence shown here is derived from an EMBL/GenBank/DDBJ whole genome shotgun (WGS) entry which is preliminary data.</text>
</comment>
<dbReference type="PANTHER" id="PTHR43625">
    <property type="entry name" value="AFLATOXIN B1 ALDEHYDE REDUCTASE"/>
    <property type="match status" value="1"/>
</dbReference>
<dbReference type="PANTHER" id="PTHR43625:SF40">
    <property type="entry name" value="ALDO-KETO REDUCTASE YAKC [NADP(+)]"/>
    <property type="match status" value="1"/>
</dbReference>
<dbReference type="Pfam" id="PF00248">
    <property type="entry name" value="Aldo_ket_red"/>
    <property type="match status" value="1"/>
</dbReference>
<dbReference type="Gene3D" id="3.20.20.100">
    <property type="entry name" value="NADP-dependent oxidoreductase domain"/>
    <property type="match status" value="1"/>
</dbReference>
<evidence type="ECO:0000259" key="2">
    <source>
        <dbReference type="Pfam" id="PF00248"/>
    </source>
</evidence>
<dbReference type="GO" id="GO:0005737">
    <property type="term" value="C:cytoplasm"/>
    <property type="evidence" value="ECO:0007669"/>
    <property type="project" value="TreeGrafter"/>
</dbReference>
<reference evidence="3" key="1">
    <citation type="submission" date="2021-06" db="EMBL/GenBank/DDBJ databases">
        <authorList>
            <consortium name="DOE Joint Genome Institute"/>
            <person name="Mondo S.J."/>
            <person name="Amses K.R."/>
            <person name="Simmons D.R."/>
            <person name="Longcore J.E."/>
            <person name="Seto K."/>
            <person name="Alves G.H."/>
            <person name="Bonds A.E."/>
            <person name="Quandt C.A."/>
            <person name="Davis W.J."/>
            <person name="Chang Y."/>
            <person name="Letcher P.M."/>
            <person name="Powell M.J."/>
            <person name="Kuo A."/>
            <person name="Labutti K."/>
            <person name="Pangilinan J."/>
            <person name="Andreopoulos W."/>
            <person name="Tritt A."/>
            <person name="Riley R."/>
            <person name="Hundley H."/>
            <person name="Johnson J."/>
            <person name="Lipzen A."/>
            <person name="Barry K."/>
            <person name="Berbee M.L."/>
            <person name="Buchler N.E."/>
            <person name="Grigoriev I.V."/>
            <person name="Spatafora J.W."/>
            <person name="Stajich J.E."/>
            <person name="James T.Y."/>
        </authorList>
    </citation>
    <scope>NUCLEOTIDE SEQUENCE</scope>
    <source>
        <strain evidence="3">AG</strain>
    </source>
</reference>
<accession>A0AAD5EDX3</accession>
<evidence type="ECO:0000313" key="3">
    <source>
        <dbReference type="EMBL" id="KAI8580480.1"/>
    </source>
</evidence>
<protein>
    <recommendedName>
        <fullName evidence="2">NADP-dependent oxidoreductase domain-containing protein</fullName>
    </recommendedName>
</protein>
<dbReference type="InterPro" id="IPR050791">
    <property type="entry name" value="Aldo-Keto_reductase"/>
</dbReference>
<dbReference type="Proteomes" id="UP001206595">
    <property type="component" value="Unassembled WGS sequence"/>
</dbReference>
<organism evidence="3 4">
    <name type="scientific">Umbelopsis ramanniana AG</name>
    <dbReference type="NCBI Taxonomy" id="1314678"/>
    <lineage>
        <taxon>Eukaryota</taxon>
        <taxon>Fungi</taxon>
        <taxon>Fungi incertae sedis</taxon>
        <taxon>Mucoromycota</taxon>
        <taxon>Mucoromycotina</taxon>
        <taxon>Umbelopsidomycetes</taxon>
        <taxon>Umbelopsidales</taxon>
        <taxon>Umbelopsidaceae</taxon>
        <taxon>Umbelopsis</taxon>
    </lineage>
</organism>
<reference evidence="3" key="2">
    <citation type="journal article" date="2022" name="Proc. Natl. Acad. Sci. U.S.A.">
        <title>Diploid-dominant life cycles characterize the early evolution of Fungi.</title>
        <authorList>
            <person name="Amses K.R."/>
            <person name="Simmons D.R."/>
            <person name="Longcore J.E."/>
            <person name="Mondo S.J."/>
            <person name="Seto K."/>
            <person name="Jeronimo G.H."/>
            <person name="Bonds A.E."/>
            <person name="Quandt C.A."/>
            <person name="Davis W.J."/>
            <person name="Chang Y."/>
            <person name="Federici B.A."/>
            <person name="Kuo A."/>
            <person name="LaButti K."/>
            <person name="Pangilinan J."/>
            <person name="Andreopoulos W."/>
            <person name="Tritt A."/>
            <person name="Riley R."/>
            <person name="Hundley H."/>
            <person name="Johnson J."/>
            <person name="Lipzen A."/>
            <person name="Barry K."/>
            <person name="Lang B.F."/>
            <person name="Cuomo C.A."/>
            <person name="Buchler N.E."/>
            <person name="Grigoriev I.V."/>
            <person name="Spatafora J.W."/>
            <person name="Stajich J.E."/>
            <person name="James T.Y."/>
        </authorList>
    </citation>
    <scope>NUCLEOTIDE SEQUENCE</scope>
    <source>
        <strain evidence="3">AG</strain>
    </source>
</reference>
<dbReference type="EMBL" id="MU620912">
    <property type="protein sequence ID" value="KAI8580480.1"/>
    <property type="molecule type" value="Genomic_DNA"/>
</dbReference>
<evidence type="ECO:0000256" key="1">
    <source>
        <dbReference type="ARBA" id="ARBA00023002"/>
    </source>
</evidence>
<dbReference type="InterPro" id="IPR036812">
    <property type="entry name" value="NAD(P)_OxRdtase_dom_sf"/>
</dbReference>
<dbReference type="SUPFAM" id="SSF51430">
    <property type="entry name" value="NAD(P)-linked oxidoreductase"/>
    <property type="match status" value="1"/>
</dbReference>
<evidence type="ECO:0000313" key="4">
    <source>
        <dbReference type="Proteomes" id="UP001206595"/>
    </source>
</evidence>
<proteinExistence type="predicted"/>
<name>A0AAD5EDX3_UMBRA</name>
<dbReference type="GeneID" id="75913737"/>
<dbReference type="GO" id="GO:0016491">
    <property type="term" value="F:oxidoreductase activity"/>
    <property type="evidence" value="ECO:0007669"/>
    <property type="project" value="UniProtKB-KW"/>
</dbReference>
<feature type="domain" description="NADP-dependent oxidoreductase" evidence="2">
    <location>
        <begin position="53"/>
        <end position="344"/>
    </location>
</feature>
<gene>
    <name evidence="3" type="ORF">K450DRAFT_237237</name>
</gene>
<sequence length="364" mass="40561">MTRRPTPKDYINAELQVLGAFSLRYPQVETIMSLPINIPQREIGKTGVKTSVVGLGCMNLAPGVYGKVDDAESIQLLNTALEIGCNFWDTADIYGADGYSERLISKVIKDRRAEVFLATKFAFDVSSGKINGSPEYIAKACAGSLERLGTDYIDLYYMHRMDPSTPIEESVSAMAKLVEEGKVKYLGLSECSAETLRRAHKVHPITAVQIEYSPWTLDIEKNEVLKTCRELGISIVAYSPLGRGFLTGNYRSIDDLEEKDWRRSNPRFKGENFAKNLKLADSIKEVAEKKGVSAAQVTLAWLLAQGDDIFVIPGTRREKYLVDNAASGSLQLSKEDLNQIRTLSEAFQPSGDRYDQYGMDMLNR</sequence>
<dbReference type="InterPro" id="IPR020471">
    <property type="entry name" value="AKR"/>
</dbReference>
<dbReference type="RefSeq" id="XP_051445484.1">
    <property type="nucleotide sequence ID" value="XM_051588392.1"/>
</dbReference>
<keyword evidence="1" id="KW-0560">Oxidoreductase</keyword>
<dbReference type="CDD" id="cd19076">
    <property type="entry name" value="AKR_AKR13A_13D"/>
    <property type="match status" value="1"/>
</dbReference>
<dbReference type="PRINTS" id="PR00069">
    <property type="entry name" value="ALDKETRDTASE"/>
</dbReference>
<dbReference type="InterPro" id="IPR023210">
    <property type="entry name" value="NADP_OxRdtase_dom"/>
</dbReference>